<comment type="similarity">
    <text evidence="1 6">Belongs to the Nudix hydrolase family.</text>
</comment>
<dbReference type="InterPro" id="IPR020476">
    <property type="entry name" value="Nudix_hydrolase"/>
</dbReference>
<dbReference type="SUPFAM" id="SSF55811">
    <property type="entry name" value="Nudix"/>
    <property type="match status" value="1"/>
</dbReference>
<dbReference type="InterPro" id="IPR015797">
    <property type="entry name" value="NUDIX_hydrolase-like_dom_sf"/>
</dbReference>
<dbReference type="PANTHER" id="PTHR21340">
    <property type="entry name" value="DIADENOSINE 5,5-P1,P4-TETRAPHOSPHATE PYROPHOSPHOHYDROLASE MUTT"/>
    <property type="match status" value="1"/>
</dbReference>
<keyword evidence="9" id="KW-1185">Reference proteome</keyword>
<evidence type="ECO:0000313" key="8">
    <source>
        <dbReference type="EMBL" id="QDU35207.1"/>
    </source>
</evidence>
<protein>
    <recommendedName>
        <fullName evidence="2">Bis(5'-nucleosyl)-tetraphosphatase [asymmetrical]</fullName>
    </recommendedName>
    <alternativeName>
        <fullName evidence="5">Diadenosine 5',5'''-P1,P4-tetraphosphate asymmetrical hydrolase</fullName>
    </alternativeName>
</protein>
<reference evidence="8 9" key="1">
    <citation type="submission" date="2019-02" db="EMBL/GenBank/DDBJ databases">
        <title>Deep-cultivation of Planctomycetes and their phenomic and genomic characterization uncovers novel biology.</title>
        <authorList>
            <person name="Wiegand S."/>
            <person name="Jogler M."/>
            <person name="Boedeker C."/>
            <person name="Pinto D."/>
            <person name="Vollmers J."/>
            <person name="Rivas-Marin E."/>
            <person name="Kohn T."/>
            <person name="Peeters S.H."/>
            <person name="Heuer A."/>
            <person name="Rast P."/>
            <person name="Oberbeckmann S."/>
            <person name="Bunk B."/>
            <person name="Jeske O."/>
            <person name="Meyerdierks A."/>
            <person name="Storesund J.E."/>
            <person name="Kallscheuer N."/>
            <person name="Luecker S."/>
            <person name="Lage O.M."/>
            <person name="Pohl T."/>
            <person name="Merkel B.J."/>
            <person name="Hornburger P."/>
            <person name="Mueller R.-W."/>
            <person name="Bruemmer F."/>
            <person name="Labrenz M."/>
            <person name="Spormann A.M."/>
            <person name="Op den Camp H."/>
            <person name="Overmann J."/>
            <person name="Amann R."/>
            <person name="Jetten M.S.M."/>
            <person name="Mascher T."/>
            <person name="Medema M.H."/>
            <person name="Devos D.P."/>
            <person name="Kaster A.-K."/>
            <person name="Ovreas L."/>
            <person name="Rohde M."/>
            <person name="Galperin M.Y."/>
            <person name="Jogler C."/>
        </authorList>
    </citation>
    <scope>NUCLEOTIDE SEQUENCE [LARGE SCALE GENOMIC DNA]</scope>
    <source>
        <strain evidence="8 9">KS4</strain>
    </source>
</reference>
<evidence type="ECO:0000259" key="7">
    <source>
        <dbReference type="PROSITE" id="PS51462"/>
    </source>
</evidence>
<gene>
    <name evidence="8" type="primary">ndx1</name>
    <name evidence="8" type="ORF">KS4_32870</name>
</gene>
<dbReference type="PROSITE" id="PS00893">
    <property type="entry name" value="NUDIX_BOX"/>
    <property type="match status" value="1"/>
</dbReference>
<dbReference type="InterPro" id="IPR051325">
    <property type="entry name" value="Nudix_hydrolase_domain"/>
</dbReference>
<dbReference type="RefSeq" id="WP_145080202.1">
    <property type="nucleotide sequence ID" value="NZ_CP036425.1"/>
</dbReference>
<feature type="domain" description="Nudix hydrolase" evidence="7">
    <location>
        <begin position="4"/>
        <end position="145"/>
    </location>
</feature>
<dbReference type="Gene3D" id="3.90.79.10">
    <property type="entry name" value="Nucleoside Triphosphate Pyrophosphohydrolase"/>
    <property type="match status" value="1"/>
</dbReference>
<dbReference type="Proteomes" id="UP000317369">
    <property type="component" value="Chromosome"/>
</dbReference>
<organism evidence="8 9">
    <name type="scientific">Poriferisphaera corsica</name>
    <dbReference type="NCBI Taxonomy" id="2528020"/>
    <lineage>
        <taxon>Bacteria</taxon>
        <taxon>Pseudomonadati</taxon>
        <taxon>Planctomycetota</taxon>
        <taxon>Phycisphaerae</taxon>
        <taxon>Phycisphaerales</taxon>
        <taxon>Phycisphaeraceae</taxon>
        <taxon>Poriferisphaera</taxon>
    </lineage>
</organism>
<dbReference type="GO" id="GO:0004081">
    <property type="term" value="F:bis(5'-nucleosyl)-tetraphosphatase (asymmetrical) activity"/>
    <property type="evidence" value="ECO:0007669"/>
    <property type="project" value="TreeGrafter"/>
</dbReference>
<proteinExistence type="inferred from homology"/>
<dbReference type="CDD" id="cd03428">
    <property type="entry name" value="NUDIX_Ap4A_Nudt2"/>
    <property type="match status" value="1"/>
</dbReference>
<evidence type="ECO:0000256" key="5">
    <source>
        <dbReference type="ARBA" id="ARBA00032644"/>
    </source>
</evidence>
<name>A0A517YYC9_9BACT</name>
<dbReference type="GO" id="GO:0000166">
    <property type="term" value="F:nucleotide binding"/>
    <property type="evidence" value="ECO:0007669"/>
    <property type="project" value="UniProtKB-KW"/>
</dbReference>
<evidence type="ECO:0000256" key="1">
    <source>
        <dbReference type="ARBA" id="ARBA00005582"/>
    </source>
</evidence>
<dbReference type="KEGG" id="pcor:KS4_32870"/>
<evidence type="ECO:0000256" key="6">
    <source>
        <dbReference type="RuleBase" id="RU003476"/>
    </source>
</evidence>
<dbReference type="InterPro" id="IPR003565">
    <property type="entry name" value="Tetra_PHTase"/>
</dbReference>
<keyword evidence="3" id="KW-0547">Nucleotide-binding</keyword>
<evidence type="ECO:0000313" key="9">
    <source>
        <dbReference type="Proteomes" id="UP000317369"/>
    </source>
</evidence>
<dbReference type="AlphaFoldDB" id="A0A517YYC9"/>
<evidence type="ECO:0000256" key="4">
    <source>
        <dbReference type="ARBA" id="ARBA00022801"/>
    </source>
</evidence>
<evidence type="ECO:0000256" key="3">
    <source>
        <dbReference type="ARBA" id="ARBA00022741"/>
    </source>
</evidence>
<evidence type="ECO:0000256" key="2">
    <source>
        <dbReference type="ARBA" id="ARBA00018911"/>
    </source>
</evidence>
<dbReference type="Pfam" id="PF00293">
    <property type="entry name" value="NUDIX"/>
    <property type="match status" value="1"/>
</dbReference>
<dbReference type="EMBL" id="CP036425">
    <property type="protein sequence ID" value="QDU35207.1"/>
    <property type="molecule type" value="Genomic_DNA"/>
</dbReference>
<dbReference type="PANTHER" id="PTHR21340:SF0">
    <property type="entry name" value="BIS(5'-NUCLEOSYL)-TETRAPHOSPHATASE [ASYMMETRICAL]"/>
    <property type="match status" value="1"/>
</dbReference>
<dbReference type="InterPro" id="IPR020084">
    <property type="entry name" value="NUDIX_hydrolase_CS"/>
</dbReference>
<accession>A0A517YYC9</accession>
<dbReference type="GO" id="GO:0006167">
    <property type="term" value="P:AMP biosynthetic process"/>
    <property type="evidence" value="ECO:0007669"/>
    <property type="project" value="TreeGrafter"/>
</dbReference>
<sequence length="150" mass="17219">MEVKMDASFGVVPIFEDGEGRREFLLVKHQKGHWGFPKGHADAGESMLETARRELAEETGITDVALNEGRVFEEYYEYISKKGNLIRKKVSYYVGEVHEKHVSSQGGEVVIQEAELLDAKWGDADWVMERMTFKEGRELFERVKSYLDGK</sequence>
<dbReference type="PROSITE" id="PS51462">
    <property type="entry name" value="NUDIX"/>
    <property type="match status" value="1"/>
</dbReference>
<dbReference type="InterPro" id="IPR000086">
    <property type="entry name" value="NUDIX_hydrolase_dom"/>
</dbReference>
<dbReference type="GO" id="GO:0006754">
    <property type="term" value="P:ATP biosynthetic process"/>
    <property type="evidence" value="ECO:0007669"/>
    <property type="project" value="TreeGrafter"/>
</dbReference>
<dbReference type="OrthoDB" id="9816289at2"/>
<keyword evidence="4 6" id="KW-0378">Hydrolase</keyword>
<dbReference type="PRINTS" id="PR00502">
    <property type="entry name" value="NUDIXFAMILY"/>
</dbReference>